<keyword evidence="3" id="KW-0474">Menaquinone biosynthesis</keyword>
<dbReference type="PANTHER" id="PTHR13929:SF0">
    <property type="entry name" value="UBIA PRENYLTRANSFERASE DOMAIN-CONTAINING PROTEIN 1"/>
    <property type="match status" value="1"/>
</dbReference>
<feature type="transmembrane region" description="Helical" evidence="8">
    <location>
        <begin position="42"/>
        <end position="61"/>
    </location>
</feature>
<comment type="caution">
    <text evidence="9">The sequence shown here is derived from an EMBL/GenBank/DDBJ whole genome shotgun (WGS) entry which is preliminary data.</text>
</comment>
<reference evidence="9 10" key="1">
    <citation type="submission" date="2019-11" db="EMBL/GenBank/DDBJ databases">
        <title>Characterisation of Fundicoccus ignavus gen. nov. sp. nov., a novel genus of the family Aerococcaceae isolated from bulk tank milk.</title>
        <authorList>
            <person name="Siebert A."/>
            <person name="Huptas C."/>
            <person name="Wenning M."/>
            <person name="Scherer S."/>
            <person name="Doll E.V."/>
        </authorList>
    </citation>
    <scope>NUCLEOTIDE SEQUENCE [LARGE SCALE GENOMIC DNA]</scope>
    <source>
        <strain evidence="9 10">WS4759</strain>
    </source>
</reference>
<evidence type="ECO:0000313" key="10">
    <source>
        <dbReference type="Proteomes" id="UP000430975"/>
    </source>
</evidence>
<keyword evidence="7 8" id="KW-0472">Membrane</keyword>
<feature type="transmembrane region" description="Helical" evidence="8">
    <location>
        <begin position="248"/>
        <end position="271"/>
    </location>
</feature>
<comment type="pathway">
    <text evidence="2">Quinol/quinone metabolism; menaquinone biosynthesis.</text>
</comment>
<dbReference type="PANTHER" id="PTHR13929">
    <property type="entry name" value="1,4-DIHYDROXY-2-NAPHTHOATE OCTAPRENYLTRANSFERASE"/>
    <property type="match status" value="1"/>
</dbReference>
<dbReference type="GO" id="GO:0016020">
    <property type="term" value="C:membrane"/>
    <property type="evidence" value="ECO:0007669"/>
    <property type="project" value="UniProtKB-SubCell"/>
</dbReference>
<name>A0A6I2GJ34_9LACT</name>
<comment type="subcellular location">
    <subcellularLocation>
        <location evidence="1">Membrane</location>
        <topology evidence="1">Multi-pass membrane protein</topology>
    </subcellularLocation>
</comment>
<feature type="transmembrane region" description="Helical" evidence="8">
    <location>
        <begin position="92"/>
        <end position="111"/>
    </location>
</feature>
<evidence type="ECO:0000256" key="5">
    <source>
        <dbReference type="ARBA" id="ARBA00022692"/>
    </source>
</evidence>
<dbReference type="GO" id="GO:0042371">
    <property type="term" value="P:vitamin K biosynthetic process"/>
    <property type="evidence" value="ECO:0007669"/>
    <property type="project" value="TreeGrafter"/>
</dbReference>
<evidence type="ECO:0000256" key="7">
    <source>
        <dbReference type="ARBA" id="ARBA00023136"/>
    </source>
</evidence>
<feature type="transmembrane region" description="Helical" evidence="8">
    <location>
        <begin position="184"/>
        <end position="206"/>
    </location>
</feature>
<dbReference type="Gene3D" id="1.10.357.140">
    <property type="entry name" value="UbiA prenyltransferase"/>
    <property type="match status" value="1"/>
</dbReference>
<dbReference type="GO" id="GO:0004659">
    <property type="term" value="F:prenyltransferase activity"/>
    <property type="evidence" value="ECO:0007669"/>
    <property type="project" value="InterPro"/>
</dbReference>
<proteinExistence type="predicted"/>
<keyword evidence="5 8" id="KW-0812">Transmembrane</keyword>
<feature type="transmembrane region" description="Helical" evidence="8">
    <location>
        <begin position="226"/>
        <end position="242"/>
    </location>
</feature>
<dbReference type="InterPro" id="IPR026046">
    <property type="entry name" value="UBIAD1"/>
</dbReference>
<dbReference type="AlphaFoldDB" id="A0A6I2GJ34"/>
<feature type="transmembrane region" description="Helical" evidence="8">
    <location>
        <begin position="292"/>
        <end position="313"/>
    </location>
</feature>
<evidence type="ECO:0000313" key="9">
    <source>
        <dbReference type="EMBL" id="MRI85511.1"/>
    </source>
</evidence>
<gene>
    <name evidence="9" type="ORF">GIY09_06415</name>
</gene>
<evidence type="ECO:0000256" key="8">
    <source>
        <dbReference type="SAM" id="Phobius"/>
    </source>
</evidence>
<dbReference type="UniPathway" id="UPA00079"/>
<organism evidence="9 10">
    <name type="scientific">Fundicoccus ignavus</name>
    <dbReference type="NCBI Taxonomy" id="2664442"/>
    <lineage>
        <taxon>Bacteria</taxon>
        <taxon>Bacillati</taxon>
        <taxon>Bacillota</taxon>
        <taxon>Bacilli</taxon>
        <taxon>Lactobacillales</taxon>
        <taxon>Aerococcaceae</taxon>
        <taxon>Fundicoccus</taxon>
    </lineage>
</organism>
<dbReference type="RefSeq" id="WP_153863511.1">
    <property type="nucleotide sequence ID" value="NZ_WJQS01000004.1"/>
</dbReference>
<dbReference type="EMBL" id="WJQS01000004">
    <property type="protein sequence ID" value="MRI85511.1"/>
    <property type="molecule type" value="Genomic_DNA"/>
</dbReference>
<dbReference type="PIRSF" id="PIRSF005355">
    <property type="entry name" value="UBIAD1"/>
    <property type="match status" value="1"/>
</dbReference>
<dbReference type="GO" id="GO:0009234">
    <property type="term" value="P:menaquinone biosynthetic process"/>
    <property type="evidence" value="ECO:0007669"/>
    <property type="project" value="UniProtKB-UniPathway"/>
</dbReference>
<dbReference type="Pfam" id="PF01040">
    <property type="entry name" value="UbiA"/>
    <property type="match status" value="1"/>
</dbReference>
<evidence type="ECO:0000256" key="6">
    <source>
        <dbReference type="ARBA" id="ARBA00022989"/>
    </source>
</evidence>
<evidence type="ECO:0000256" key="3">
    <source>
        <dbReference type="ARBA" id="ARBA00022428"/>
    </source>
</evidence>
<keyword evidence="6 8" id="KW-1133">Transmembrane helix</keyword>
<feature type="transmembrane region" description="Helical" evidence="8">
    <location>
        <begin position="20"/>
        <end position="36"/>
    </location>
</feature>
<evidence type="ECO:0000256" key="2">
    <source>
        <dbReference type="ARBA" id="ARBA00004863"/>
    </source>
</evidence>
<dbReference type="InterPro" id="IPR044878">
    <property type="entry name" value="UbiA_sf"/>
</dbReference>
<sequence>MNKEKILIFLEFVELRTKIASVFPMMIGFLWTYYHYQQFNWLNSILFAISVIFFDMCTTAINNTVDYHKAIDMNYKHEENVIGRNNLSFKTMIMIVFALLAVATVFAISLIFLTDFLLLILGGLCFFLGITYTFGPTPISRSPFGEIMSGGTMGFGIFFLAVYMTMYEKLLTSVHTMGNINISFAWFEAMKIFMMSIPLICLIANIMLANNTRDLETDIINERKTLVFYIGKKNAVILYQILSLLPWIAWLLYIVSGILPVWSIISFGLIPKHYGSVMRFKEKQTRETFPEAIKSFTLFASMYVIVLLLASIIG</sequence>
<feature type="transmembrane region" description="Helical" evidence="8">
    <location>
        <begin position="117"/>
        <end position="135"/>
    </location>
</feature>
<evidence type="ECO:0000256" key="1">
    <source>
        <dbReference type="ARBA" id="ARBA00004141"/>
    </source>
</evidence>
<accession>A0A6I2GJ34</accession>
<feature type="transmembrane region" description="Helical" evidence="8">
    <location>
        <begin position="147"/>
        <end position="164"/>
    </location>
</feature>
<keyword evidence="10" id="KW-1185">Reference proteome</keyword>
<dbReference type="InterPro" id="IPR000537">
    <property type="entry name" value="UbiA_prenyltransferase"/>
</dbReference>
<dbReference type="Proteomes" id="UP000430975">
    <property type="component" value="Unassembled WGS sequence"/>
</dbReference>
<evidence type="ECO:0000256" key="4">
    <source>
        <dbReference type="ARBA" id="ARBA00022679"/>
    </source>
</evidence>
<protein>
    <submittedName>
        <fullName evidence="9">1,4-dihydroxy-2-naphthoate prenyltransferase</fullName>
    </submittedName>
</protein>
<keyword evidence="4 9" id="KW-0808">Transferase</keyword>
<dbReference type="CDD" id="cd13962">
    <property type="entry name" value="PT_UbiA_UBIAD1"/>
    <property type="match status" value="1"/>
</dbReference>